<evidence type="ECO:0000313" key="3">
    <source>
        <dbReference type="Proteomes" id="UP000054007"/>
    </source>
</evidence>
<reference evidence="2 3" key="1">
    <citation type="journal article" date="2015" name="Fungal Genet. Biol.">
        <title>Evolution of novel wood decay mechanisms in Agaricales revealed by the genome sequences of Fistulina hepatica and Cylindrobasidium torrendii.</title>
        <authorList>
            <person name="Floudas D."/>
            <person name="Held B.W."/>
            <person name="Riley R."/>
            <person name="Nagy L.G."/>
            <person name="Koehler G."/>
            <person name="Ransdell A.S."/>
            <person name="Younus H."/>
            <person name="Chow J."/>
            <person name="Chiniquy J."/>
            <person name="Lipzen A."/>
            <person name="Tritt A."/>
            <person name="Sun H."/>
            <person name="Haridas S."/>
            <person name="LaButti K."/>
            <person name="Ohm R.A."/>
            <person name="Kues U."/>
            <person name="Blanchette R.A."/>
            <person name="Grigoriev I.V."/>
            <person name="Minto R.E."/>
            <person name="Hibbett D.S."/>
        </authorList>
    </citation>
    <scope>NUCLEOTIDE SEQUENCE [LARGE SCALE GENOMIC DNA]</scope>
    <source>
        <strain evidence="2 3">FP15055 ss-10</strain>
    </source>
</reference>
<dbReference type="OrthoDB" id="3174319at2759"/>
<name>A0A0D7BFR8_9AGAR</name>
<sequence length="394" mass="43798">MSSWVLARKGLTTSRARLILFLANIIVFGLCTAHVVIDEKYYQLQVPYLRSQGTDESVDSLPATVRAIVDSSKHDTMILRRVCYFISDCVVVWRTWCIWKTNVWVKAFLAVLLLATFATSLSTALITLTGYTSTNLSQNMLGTFCLLFTNFATTGLCAYKVWQYRRSIQSSVRTQNSSFVDNVLLLLVESGLFYCLFWLLLLLGDFSFLETGPLGTTFGLEWFMPHFSGIYISMVILATAMYREPSDSFVSVAQTSLSRGHSTKNSTSASFSKHFSGISQAWMPRNIRRQNVTDDSGIFETYSIPDLGKKGRADVEYGMAYAGHGAVEVGSPDDGSSVGSTIVPSPIRAPSLVLSRPPARMRPYPPSPPSQEILITRVEESHYDAYDSKQGYAV</sequence>
<keyword evidence="1" id="KW-1133">Transmembrane helix</keyword>
<dbReference type="AlphaFoldDB" id="A0A0D7BFR8"/>
<keyword evidence="1" id="KW-0812">Transmembrane</keyword>
<organism evidence="2 3">
    <name type="scientific">Cylindrobasidium torrendii FP15055 ss-10</name>
    <dbReference type="NCBI Taxonomy" id="1314674"/>
    <lineage>
        <taxon>Eukaryota</taxon>
        <taxon>Fungi</taxon>
        <taxon>Dikarya</taxon>
        <taxon>Basidiomycota</taxon>
        <taxon>Agaricomycotina</taxon>
        <taxon>Agaricomycetes</taxon>
        <taxon>Agaricomycetidae</taxon>
        <taxon>Agaricales</taxon>
        <taxon>Marasmiineae</taxon>
        <taxon>Physalacriaceae</taxon>
        <taxon>Cylindrobasidium</taxon>
    </lineage>
</organism>
<evidence type="ECO:0000256" key="1">
    <source>
        <dbReference type="SAM" id="Phobius"/>
    </source>
</evidence>
<evidence type="ECO:0000313" key="2">
    <source>
        <dbReference type="EMBL" id="KIY68954.1"/>
    </source>
</evidence>
<keyword evidence="1" id="KW-0472">Membrane</keyword>
<dbReference type="Proteomes" id="UP000054007">
    <property type="component" value="Unassembled WGS sequence"/>
</dbReference>
<keyword evidence="3" id="KW-1185">Reference proteome</keyword>
<evidence type="ECO:0008006" key="4">
    <source>
        <dbReference type="Google" id="ProtNLM"/>
    </source>
</evidence>
<protein>
    <recommendedName>
        <fullName evidence="4">Transmembrane protein</fullName>
    </recommendedName>
</protein>
<feature type="transmembrane region" description="Helical" evidence="1">
    <location>
        <begin position="223"/>
        <end position="242"/>
    </location>
</feature>
<feature type="transmembrane region" description="Helical" evidence="1">
    <location>
        <begin position="18"/>
        <end position="37"/>
    </location>
</feature>
<proteinExistence type="predicted"/>
<feature type="transmembrane region" description="Helical" evidence="1">
    <location>
        <begin position="140"/>
        <end position="162"/>
    </location>
</feature>
<gene>
    <name evidence="2" type="ORF">CYLTODRAFT_489369</name>
</gene>
<dbReference type="EMBL" id="KN880493">
    <property type="protein sequence ID" value="KIY68954.1"/>
    <property type="molecule type" value="Genomic_DNA"/>
</dbReference>
<feature type="transmembrane region" description="Helical" evidence="1">
    <location>
        <begin position="183"/>
        <end position="203"/>
    </location>
</feature>
<feature type="transmembrane region" description="Helical" evidence="1">
    <location>
        <begin position="108"/>
        <end position="128"/>
    </location>
</feature>
<accession>A0A0D7BFR8</accession>